<feature type="compositionally biased region" description="Acidic residues" evidence="1">
    <location>
        <begin position="496"/>
        <end position="505"/>
    </location>
</feature>
<feature type="region of interest" description="Disordered" evidence="1">
    <location>
        <begin position="481"/>
        <end position="518"/>
    </location>
</feature>
<dbReference type="eggNOG" id="KOG0856">
    <property type="taxonomic scope" value="Eukaryota"/>
</dbReference>
<evidence type="ECO:0000313" key="3">
    <source>
        <dbReference type="Proteomes" id="UP000266841"/>
    </source>
</evidence>
<proteinExistence type="predicted"/>
<dbReference type="Proteomes" id="UP000266841">
    <property type="component" value="Unassembled WGS sequence"/>
</dbReference>
<reference evidence="2 3" key="1">
    <citation type="journal article" date="2012" name="Genome Biol.">
        <title>Genome and low-iron response of an oceanic diatom adapted to chronic iron limitation.</title>
        <authorList>
            <person name="Lommer M."/>
            <person name="Specht M."/>
            <person name="Roy A.S."/>
            <person name="Kraemer L."/>
            <person name="Andreson R."/>
            <person name="Gutowska M.A."/>
            <person name="Wolf J."/>
            <person name="Bergner S.V."/>
            <person name="Schilhabel M.B."/>
            <person name="Klostermeier U.C."/>
            <person name="Beiko R.G."/>
            <person name="Rosenstiel P."/>
            <person name="Hippler M."/>
            <person name="Laroche J."/>
        </authorList>
    </citation>
    <scope>NUCLEOTIDE SEQUENCE [LARGE SCALE GENOMIC DNA]</scope>
    <source>
        <strain evidence="2 3">CCMP1005</strain>
    </source>
</reference>
<accession>K0RDK7</accession>
<dbReference type="OrthoDB" id="40325at2759"/>
<comment type="caution">
    <text evidence="2">The sequence shown here is derived from an EMBL/GenBank/DDBJ whole genome shotgun (WGS) entry which is preliminary data.</text>
</comment>
<feature type="compositionally biased region" description="Polar residues" evidence="1">
    <location>
        <begin position="508"/>
        <end position="518"/>
    </location>
</feature>
<sequence length="518" mass="59806">MEAITASASLLPVTHYPLLLQTLRGRTSYVQRQLYVPPSLDIDSQRALSLDLGNGNCRWTPPAVEVPSDIDFHKTVIAGFPSGDKRMIFIQMESLTGWPARDEWDFKYLGMTNHPFIKANYPHHEGYWGWGQAADQVVMMVRNIRRSMVECKKLRPQSPKLLCPWTSHHNPASIRTDHDILWDLGFPKTYGEARQNIGDLYLYRPPLEDFLSWRDERVLDECYWYSWFIDYWMEGGLMRDMFTHKITTAEHWYMLMEPTGYQKEDLAYDLVVGNDTIVTPSYDPHCTNGDMTDGCEPVAVFSGEKLRITDSDAGKAETTAIANTLLNDSRMGQYVIDQSTWDCIWEELIVTGRGARTVFDRPLTEVEYNFSAEMLETMIQELDYIIDKYSSPEWNSKVTANRVVELVSEHKSLVQTELDEVNSGVRKLKDTDFLGPRERARRAVTQGTDKPDNSKYFIELEKQIKKQKDARKMASALRAFTKRREDRESGTQSIEEWWEYTPEDSQEVKATNSSQASD</sequence>
<organism evidence="2 3">
    <name type="scientific">Thalassiosira oceanica</name>
    <name type="common">Marine diatom</name>
    <dbReference type="NCBI Taxonomy" id="159749"/>
    <lineage>
        <taxon>Eukaryota</taxon>
        <taxon>Sar</taxon>
        <taxon>Stramenopiles</taxon>
        <taxon>Ochrophyta</taxon>
        <taxon>Bacillariophyta</taxon>
        <taxon>Coscinodiscophyceae</taxon>
        <taxon>Thalassiosirophycidae</taxon>
        <taxon>Thalassiosirales</taxon>
        <taxon>Thalassiosiraceae</taxon>
        <taxon>Thalassiosira</taxon>
    </lineage>
</organism>
<dbReference type="AlphaFoldDB" id="K0RDK7"/>
<keyword evidence="3" id="KW-1185">Reference proteome</keyword>
<gene>
    <name evidence="2" type="ORF">THAOC_36840</name>
</gene>
<dbReference type="EMBL" id="AGNL01049460">
    <property type="protein sequence ID" value="EJK44607.1"/>
    <property type="molecule type" value="Genomic_DNA"/>
</dbReference>
<protein>
    <submittedName>
        <fullName evidence="2">Uncharacterized protein</fullName>
    </submittedName>
</protein>
<evidence type="ECO:0000256" key="1">
    <source>
        <dbReference type="SAM" id="MobiDB-lite"/>
    </source>
</evidence>
<evidence type="ECO:0000313" key="2">
    <source>
        <dbReference type="EMBL" id="EJK44607.1"/>
    </source>
</evidence>
<name>K0RDK7_THAOC</name>